<dbReference type="GO" id="GO:0016787">
    <property type="term" value="F:hydrolase activity"/>
    <property type="evidence" value="ECO:0007669"/>
    <property type="project" value="UniProtKB-KW"/>
</dbReference>
<dbReference type="PROSITE" id="PS51643">
    <property type="entry name" value="HD_CAS3"/>
    <property type="match status" value="1"/>
</dbReference>
<dbReference type="RefSeq" id="WP_035163079.1">
    <property type="nucleotide sequence ID" value="NZ_AZTB01000020.1"/>
</dbReference>
<dbReference type="EMBL" id="AZTB01000020">
    <property type="protein sequence ID" value="KGG80604.1"/>
    <property type="molecule type" value="Genomic_DNA"/>
</dbReference>
<dbReference type="SMART" id="SM00487">
    <property type="entry name" value="DEXDc"/>
    <property type="match status" value="1"/>
</dbReference>
<dbReference type="Pfam" id="PF22590">
    <property type="entry name" value="Cas3-like_C_2"/>
    <property type="match status" value="1"/>
</dbReference>
<dbReference type="Gene3D" id="1.10.3210.30">
    <property type="match status" value="1"/>
</dbReference>
<dbReference type="PROSITE" id="PS51192">
    <property type="entry name" value="HELICASE_ATP_BIND_1"/>
    <property type="match status" value="1"/>
</dbReference>
<feature type="domain" description="HD Cas3-type" evidence="12">
    <location>
        <begin position="7"/>
        <end position="203"/>
    </location>
</feature>
<dbReference type="SMART" id="SM00490">
    <property type="entry name" value="HELICc"/>
    <property type="match status" value="1"/>
</dbReference>
<comment type="similarity">
    <text evidence="1">In the N-terminal section; belongs to the CRISPR-associated nuclease Cas3-HD family.</text>
</comment>
<evidence type="ECO:0000256" key="6">
    <source>
        <dbReference type="ARBA" id="ARBA00022801"/>
    </source>
</evidence>
<comment type="caution">
    <text evidence="13">The sequence shown here is derived from an EMBL/GenBank/DDBJ whole genome shotgun (WGS) entry which is preliminary data.</text>
</comment>
<dbReference type="InterPro" id="IPR001650">
    <property type="entry name" value="Helicase_C-like"/>
</dbReference>
<evidence type="ECO:0000256" key="4">
    <source>
        <dbReference type="ARBA" id="ARBA00022723"/>
    </source>
</evidence>
<dbReference type="GO" id="GO:0005524">
    <property type="term" value="F:ATP binding"/>
    <property type="evidence" value="ECO:0007669"/>
    <property type="project" value="UniProtKB-KW"/>
</dbReference>
<dbReference type="AlphaFoldDB" id="A0A096CVP4"/>
<dbReference type="NCBIfam" id="TIGR01587">
    <property type="entry name" value="cas3_core"/>
    <property type="match status" value="1"/>
</dbReference>
<dbReference type="PANTHER" id="PTHR47957">
    <property type="entry name" value="ATP-DEPENDENT HELICASE HRQ1"/>
    <property type="match status" value="1"/>
</dbReference>
<evidence type="ECO:0000256" key="8">
    <source>
        <dbReference type="ARBA" id="ARBA00022840"/>
    </source>
</evidence>
<keyword evidence="4" id="KW-0479">Metal-binding</keyword>
<dbReference type="STRING" id="1156417.Y919_05400"/>
<dbReference type="GO" id="GO:0004518">
    <property type="term" value="F:nuclease activity"/>
    <property type="evidence" value="ECO:0007669"/>
    <property type="project" value="UniProtKB-KW"/>
</dbReference>
<dbReference type="InterPro" id="IPR027417">
    <property type="entry name" value="P-loop_NTPase"/>
</dbReference>
<proteinExistence type="inferred from homology"/>
<keyword evidence="6" id="KW-0378">Hydrolase</keyword>
<evidence type="ECO:0000256" key="1">
    <source>
        <dbReference type="ARBA" id="ARBA00006847"/>
    </source>
</evidence>
<protein>
    <recommendedName>
        <fullName evidence="15">CRISPR-associated protein Cas3</fullName>
    </recommendedName>
</protein>
<dbReference type="InterPro" id="IPR006935">
    <property type="entry name" value="Helicase/UvrB_N"/>
</dbReference>
<organism evidence="13 14">
    <name type="scientific">Caloranaerobacter azorensis H53214</name>
    <dbReference type="NCBI Taxonomy" id="1156417"/>
    <lineage>
        <taxon>Bacteria</taxon>
        <taxon>Bacillati</taxon>
        <taxon>Bacillota</taxon>
        <taxon>Tissierellia</taxon>
        <taxon>Tissierellales</taxon>
        <taxon>Thermohalobacteraceae</taxon>
        <taxon>Caloranaerobacter</taxon>
    </lineage>
</organism>
<evidence type="ECO:0000256" key="2">
    <source>
        <dbReference type="ARBA" id="ARBA00009046"/>
    </source>
</evidence>
<feature type="domain" description="Helicase ATP-binding" evidence="10">
    <location>
        <begin position="250"/>
        <end position="443"/>
    </location>
</feature>
<dbReference type="GO" id="GO:0036297">
    <property type="term" value="P:interstrand cross-link repair"/>
    <property type="evidence" value="ECO:0007669"/>
    <property type="project" value="TreeGrafter"/>
</dbReference>
<keyword evidence="3" id="KW-0540">Nuclease</keyword>
<evidence type="ECO:0000256" key="3">
    <source>
        <dbReference type="ARBA" id="ARBA00022722"/>
    </source>
</evidence>
<keyword evidence="9" id="KW-0051">Antiviral defense</keyword>
<dbReference type="CDD" id="cd17930">
    <property type="entry name" value="DEXHc_cas3"/>
    <property type="match status" value="1"/>
</dbReference>
<evidence type="ECO:0000313" key="13">
    <source>
        <dbReference type="EMBL" id="KGG80604.1"/>
    </source>
</evidence>
<gene>
    <name evidence="13" type="ORF">Y919_05400</name>
</gene>
<dbReference type="Proteomes" id="UP000029622">
    <property type="component" value="Unassembled WGS sequence"/>
</dbReference>
<dbReference type="Gene3D" id="3.40.50.300">
    <property type="entry name" value="P-loop containing nucleotide triphosphate hydrolases"/>
    <property type="match status" value="2"/>
</dbReference>
<dbReference type="InterPro" id="IPR006474">
    <property type="entry name" value="Helicase_Cas3_CRISPR-ass_core"/>
</dbReference>
<dbReference type="InterPro" id="IPR006483">
    <property type="entry name" value="CRISPR-assoc_Cas3_HD"/>
</dbReference>
<dbReference type="GO" id="GO:0051607">
    <property type="term" value="P:defense response to virus"/>
    <property type="evidence" value="ECO:0007669"/>
    <property type="project" value="UniProtKB-KW"/>
</dbReference>
<reference evidence="13 14" key="1">
    <citation type="submission" date="2013-12" db="EMBL/GenBank/DDBJ databases">
        <title>Draft genome sequence of Caloranaerobacter sp. H53214.</title>
        <authorList>
            <person name="Jiang L.J."/>
            <person name="Shao Z.Z."/>
            <person name="Long M.N."/>
        </authorList>
    </citation>
    <scope>NUCLEOTIDE SEQUENCE [LARGE SCALE GENOMIC DNA]</scope>
    <source>
        <strain evidence="13 14">H53214</strain>
    </source>
</reference>
<comment type="similarity">
    <text evidence="2">In the central section; belongs to the CRISPR-associated helicase Cas3 family.</text>
</comment>
<dbReference type="GO" id="GO:0043138">
    <property type="term" value="F:3'-5' DNA helicase activity"/>
    <property type="evidence" value="ECO:0007669"/>
    <property type="project" value="TreeGrafter"/>
</dbReference>
<dbReference type="InterPro" id="IPR038257">
    <property type="entry name" value="CRISPR-assoc_Cas3_HD_sf"/>
</dbReference>
<evidence type="ECO:0000313" key="14">
    <source>
        <dbReference type="Proteomes" id="UP000029622"/>
    </source>
</evidence>
<dbReference type="InterPro" id="IPR054712">
    <property type="entry name" value="Cas3-like_dom"/>
</dbReference>
<sequence>MYSFKLLSHPETLLVDHLENVYNCGIRILEENKLFLEDKEFLKIILIGHDLGKATLYFQDYIKKIESHGSIKNHGFLSALFTYSILQKKFDKDKALKGFLVVKRHHGNIQNMYDELSMKKIEVESQLETLDKQLKTIDFRELNLILEKFNLPYVKSKEIKDRFMELFDEMEAVIYYEDDMLLNIEEYFKLKYFYSILIYSDKFSVIFDKKREKNKEIKIEKLEEFIEKLPKCKNIINDKRNEARINVESKIENLNKKIFTLTLPTGMGKTLNSLNFALKLREKLYKEEGIYYNIIYTFPFTSIIDQTYEIFQKIFGNRTSDVLKHHYLSKVEYKDDEDYFETEKSKFLIETWDSKIVVTTFVKLLQCIFSNKNSELLKFNKLANCIVILDEIQNIPYKYWKLIRHSFEVLSDILNTYFVLMTATQPLIFKGDIELVENTKEYFKIFKRTKLNIDLKERSIDEFIDEIKPIIEKVNKIMIVLNTVKSAQEVYKQIKNIADKKVIFLSASVIPKDRKKRILEIKKLDKYILVSTQVVEAGVDIDNDVVIRDIGPWDSIVQCAGRCNRNNERDIGDVYIYKLKGEKSIFANIVYGRFLISKTEKILKNNSHIFEHDFFDYSKDYFEEINKDKSDDYSNRIIEDINQLNFNEVDNQFKLIENNSLYIMPVFIEKDEEATYIWTKYEELFDIKDRFERMNKFLEIKEKFLSYVININIKDFSFVRDRFYGKIPIENLDYYYSNEYGFITNNDQTMFF</sequence>
<keyword evidence="8" id="KW-0067">ATP-binding</keyword>
<dbReference type="InterPro" id="IPR014001">
    <property type="entry name" value="Helicase_ATP-bd"/>
</dbReference>
<evidence type="ECO:0000259" key="10">
    <source>
        <dbReference type="PROSITE" id="PS51192"/>
    </source>
</evidence>
<evidence type="ECO:0000259" key="11">
    <source>
        <dbReference type="PROSITE" id="PS51194"/>
    </source>
</evidence>
<evidence type="ECO:0000256" key="9">
    <source>
        <dbReference type="ARBA" id="ARBA00023118"/>
    </source>
</evidence>
<name>A0A096CVP4_9FIRM</name>
<dbReference type="CDD" id="cd09641">
    <property type="entry name" value="Cas3''_I"/>
    <property type="match status" value="1"/>
</dbReference>
<evidence type="ECO:0008006" key="15">
    <source>
        <dbReference type="Google" id="ProtNLM"/>
    </source>
</evidence>
<dbReference type="GO" id="GO:0006289">
    <property type="term" value="P:nucleotide-excision repair"/>
    <property type="evidence" value="ECO:0007669"/>
    <property type="project" value="TreeGrafter"/>
</dbReference>
<dbReference type="PANTHER" id="PTHR47957:SF3">
    <property type="entry name" value="ATP-DEPENDENT HELICASE HRQ1"/>
    <property type="match status" value="1"/>
</dbReference>
<dbReference type="GO" id="GO:0046872">
    <property type="term" value="F:metal ion binding"/>
    <property type="evidence" value="ECO:0007669"/>
    <property type="project" value="UniProtKB-KW"/>
</dbReference>
<dbReference type="NCBIfam" id="TIGR01596">
    <property type="entry name" value="cas3_HD"/>
    <property type="match status" value="1"/>
</dbReference>
<feature type="domain" description="Helicase C-terminal" evidence="11">
    <location>
        <begin position="466"/>
        <end position="610"/>
    </location>
</feature>
<dbReference type="GO" id="GO:0003677">
    <property type="term" value="F:DNA binding"/>
    <property type="evidence" value="ECO:0007669"/>
    <property type="project" value="InterPro"/>
</dbReference>
<dbReference type="SUPFAM" id="SSF52540">
    <property type="entry name" value="P-loop containing nucleoside triphosphate hydrolases"/>
    <property type="match status" value="1"/>
</dbReference>
<keyword evidence="7" id="KW-0347">Helicase</keyword>
<evidence type="ECO:0000256" key="7">
    <source>
        <dbReference type="ARBA" id="ARBA00022806"/>
    </source>
</evidence>
<dbReference type="Pfam" id="PF04851">
    <property type="entry name" value="ResIII"/>
    <property type="match status" value="1"/>
</dbReference>
<dbReference type="PROSITE" id="PS51194">
    <property type="entry name" value="HELICASE_CTER"/>
    <property type="match status" value="1"/>
</dbReference>
<evidence type="ECO:0000259" key="12">
    <source>
        <dbReference type="PROSITE" id="PS51643"/>
    </source>
</evidence>
<evidence type="ECO:0000256" key="5">
    <source>
        <dbReference type="ARBA" id="ARBA00022741"/>
    </source>
</evidence>
<keyword evidence="5" id="KW-0547">Nucleotide-binding</keyword>
<accession>A0A096CVP4</accession>